<organism evidence="2">
    <name type="scientific">uncultured Thermomicrobiales bacterium</name>
    <dbReference type="NCBI Taxonomy" id="1645740"/>
    <lineage>
        <taxon>Bacteria</taxon>
        <taxon>Pseudomonadati</taxon>
        <taxon>Thermomicrobiota</taxon>
        <taxon>Thermomicrobia</taxon>
        <taxon>Thermomicrobiales</taxon>
        <taxon>environmental samples</taxon>
    </lineage>
</organism>
<dbReference type="EMBL" id="CADCWF010000090">
    <property type="protein sequence ID" value="CAA9547758.1"/>
    <property type="molecule type" value="Genomic_DNA"/>
</dbReference>
<gene>
    <name evidence="2" type="ORF">AVDCRST_MAG59-1429</name>
</gene>
<evidence type="ECO:0000313" key="2">
    <source>
        <dbReference type="EMBL" id="CAA9547758.1"/>
    </source>
</evidence>
<feature type="non-terminal residue" evidence="2">
    <location>
        <position position="1"/>
    </location>
</feature>
<proteinExistence type="predicted"/>
<sequence length="45" mass="4385">DRQHEHAAAARGPEAVQPGAAAVPKGSQAGEAAQGGKAAQGPQRV</sequence>
<dbReference type="AlphaFoldDB" id="A0A6J4UDU6"/>
<evidence type="ECO:0000256" key="1">
    <source>
        <dbReference type="SAM" id="MobiDB-lite"/>
    </source>
</evidence>
<name>A0A6J4UDU6_9BACT</name>
<protein>
    <submittedName>
        <fullName evidence="2">Uncharacterized protein</fullName>
    </submittedName>
</protein>
<accession>A0A6J4UDU6</accession>
<feature type="compositionally biased region" description="Low complexity" evidence="1">
    <location>
        <begin position="26"/>
        <end position="45"/>
    </location>
</feature>
<feature type="region of interest" description="Disordered" evidence="1">
    <location>
        <begin position="1"/>
        <end position="45"/>
    </location>
</feature>
<reference evidence="2" key="1">
    <citation type="submission" date="2020-02" db="EMBL/GenBank/DDBJ databases">
        <authorList>
            <person name="Meier V. D."/>
        </authorList>
    </citation>
    <scope>NUCLEOTIDE SEQUENCE</scope>
    <source>
        <strain evidence="2">AVDCRST_MAG59</strain>
    </source>
</reference>
<feature type="non-terminal residue" evidence="2">
    <location>
        <position position="45"/>
    </location>
</feature>